<dbReference type="Proteomes" id="UP000514410">
    <property type="component" value="Chromosome"/>
</dbReference>
<dbReference type="RefSeq" id="WP_182083304.1">
    <property type="nucleotide sequence ID" value="NZ_CP049366.1"/>
</dbReference>
<dbReference type="EMBL" id="CP049366">
    <property type="protein sequence ID" value="QMT85401.1"/>
    <property type="molecule type" value="Genomic_DNA"/>
</dbReference>
<evidence type="ECO:0000313" key="2">
    <source>
        <dbReference type="Proteomes" id="UP000514410"/>
    </source>
</evidence>
<dbReference type="InterPro" id="IPR010146">
    <property type="entry name" value="CRISPR-assoc_prot_Csn2-typ"/>
</dbReference>
<dbReference type="AlphaFoldDB" id="A0A7L7L008"/>
<dbReference type="NCBIfam" id="TIGR01866">
    <property type="entry name" value="cas_Csn2"/>
    <property type="match status" value="1"/>
</dbReference>
<name>A0A7L7L008_9LACO</name>
<dbReference type="KEGG" id="cpab:G6534_11180"/>
<keyword evidence="2" id="KW-1185">Reference proteome</keyword>
<dbReference type="InterPro" id="IPR038600">
    <property type="entry name" value="Csn2_sf"/>
</dbReference>
<reference evidence="1 2" key="1">
    <citation type="submission" date="2020-02" db="EMBL/GenBank/DDBJ databases">
        <title>Complete Genome Sequence of Lactobacillus sp. NFFJ11 Isolated from animal feed.</title>
        <authorList>
            <person name="Jung J.Y."/>
        </authorList>
    </citation>
    <scope>NUCLEOTIDE SEQUENCE [LARGE SCALE GENOMIC DNA]</scope>
    <source>
        <strain evidence="1 2">NFFJ11</strain>
    </source>
</reference>
<proteinExistence type="predicted"/>
<evidence type="ECO:0000313" key="1">
    <source>
        <dbReference type="EMBL" id="QMT85401.1"/>
    </source>
</evidence>
<dbReference type="Gene3D" id="3.40.50.11940">
    <property type="match status" value="1"/>
</dbReference>
<gene>
    <name evidence="1" type="primary">csn2</name>
    <name evidence="1" type="ORF">G6534_11180</name>
</gene>
<dbReference type="Pfam" id="PF09711">
    <property type="entry name" value="Cas_Csn2"/>
    <property type="match status" value="1"/>
</dbReference>
<organism evidence="1 2">
    <name type="scientific">Companilactobacillus pabuli</name>
    <dbReference type="NCBI Taxonomy" id="2714036"/>
    <lineage>
        <taxon>Bacteria</taxon>
        <taxon>Bacillati</taxon>
        <taxon>Bacillota</taxon>
        <taxon>Bacilli</taxon>
        <taxon>Lactobacillales</taxon>
        <taxon>Lactobacillaceae</taxon>
        <taxon>Companilactobacillus</taxon>
    </lineage>
</organism>
<accession>A0A7L7L008</accession>
<protein>
    <submittedName>
        <fullName evidence="1">Type II-A CRISPR-associated protein Csn2</fullName>
    </submittedName>
</protein>
<sequence length="90" mass="10778">MKIDFSNWTNYCDKLMDVISFYSDFTNKKLLIFNNIGRLLNVNQLNEIHTYLKSVDLKLVSLESYPMIFKEKKLNAKVYSIDNDHVRFDY</sequence>